<evidence type="ECO:0000313" key="3">
    <source>
        <dbReference type="Proteomes" id="UP000247810"/>
    </source>
</evidence>
<evidence type="ECO:0000313" key="2">
    <source>
        <dbReference type="EMBL" id="PYH94055.1"/>
    </source>
</evidence>
<feature type="compositionally biased region" description="Basic and acidic residues" evidence="1">
    <location>
        <begin position="324"/>
        <end position="335"/>
    </location>
</feature>
<name>A0A319D9H5_9EURO</name>
<keyword evidence="3" id="KW-1185">Reference proteome</keyword>
<evidence type="ECO:0008006" key="4">
    <source>
        <dbReference type="Google" id="ProtNLM"/>
    </source>
</evidence>
<dbReference type="Proteomes" id="UP000247810">
    <property type="component" value="Unassembled WGS sequence"/>
</dbReference>
<dbReference type="AlphaFoldDB" id="A0A319D9H5"/>
<sequence length="428" mass="49479">MDATHKASALEGLPPELQRHLLFTLELEELKSLVHASPIYHQQYLLDRRSLLSQYLETKLGIVTIEACVVHQSGRAGFLGKRTIESVIQMIGYRQQRLSSLQHSTLDETLATDDIASMVALHVSIVKPLAQLYINRALKNLPGEPEAEHSDEALSKTEEMRVMRAMYRFQLSCNLFGTGDDRSNNGSVQGFYDDYMMKLFQVDFEPWEVEEISSVYEFAKDKILQIFDEIACDVNEYNPKFDGRRSPTPPGAFDFDSSCGPNLLSGAISRGLEFLHLLFFKIQDHEQPVAIMQEKLVFLWGQFLDNDEALDWWSILTRREECPSERDYKQDRRDPLTFPGDEISSDRNGEYPPIAWTLMWGGTYSNLYGECVPDSIRRWGYVMWDATRLERTWATQVLMWQLEEDRDYEPRDSMFLDELPPMPSLFAH</sequence>
<organism evidence="2 3">
    <name type="scientific">Aspergillus ellipticus CBS 707.79</name>
    <dbReference type="NCBI Taxonomy" id="1448320"/>
    <lineage>
        <taxon>Eukaryota</taxon>
        <taxon>Fungi</taxon>
        <taxon>Dikarya</taxon>
        <taxon>Ascomycota</taxon>
        <taxon>Pezizomycotina</taxon>
        <taxon>Eurotiomycetes</taxon>
        <taxon>Eurotiomycetidae</taxon>
        <taxon>Eurotiales</taxon>
        <taxon>Aspergillaceae</taxon>
        <taxon>Aspergillus</taxon>
        <taxon>Aspergillus subgen. Circumdati</taxon>
    </lineage>
</organism>
<gene>
    <name evidence="2" type="ORF">BO71DRAFT_354081</name>
</gene>
<feature type="region of interest" description="Disordered" evidence="1">
    <location>
        <begin position="324"/>
        <end position="346"/>
    </location>
</feature>
<dbReference type="EMBL" id="KZ825880">
    <property type="protein sequence ID" value="PYH94055.1"/>
    <property type="molecule type" value="Genomic_DNA"/>
</dbReference>
<dbReference type="OrthoDB" id="5304511at2759"/>
<accession>A0A319D9H5</accession>
<dbReference type="STRING" id="1448320.A0A319D9H5"/>
<proteinExistence type="predicted"/>
<reference evidence="2 3" key="1">
    <citation type="submission" date="2018-02" db="EMBL/GenBank/DDBJ databases">
        <title>The genomes of Aspergillus section Nigri reveals drivers in fungal speciation.</title>
        <authorList>
            <consortium name="DOE Joint Genome Institute"/>
            <person name="Vesth T.C."/>
            <person name="Nybo J."/>
            <person name="Theobald S."/>
            <person name="Brandl J."/>
            <person name="Frisvad J.C."/>
            <person name="Nielsen K.F."/>
            <person name="Lyhne E.K."/>
            <person name="Kogle M.E."/>
            <person name="Kuo A."/>
            <person name="Riley R."/>
            <person name="Clum A."/>
            <person name="Nolan M."/>
            <person name="Lipzen A."/>
            <person name="Salamov A."/>
            <person name="Henrissat B."/>
            <person name="Wiebenga A."/>
            <person name="De vries R.P."/>
            <person name="Grigoriev I.V."/>
            <person name="Mortensen U.H."/>
            <person name="Andersen M.R."/>
            <person name="Baker S.E."/>
        </authorList>
    </citation>
    <scope>NUCLEOTIDE SEQUENCE [LARGE SCALE GENOMIC DNA]</scope>
    <source>
        <strain evidence="2 3">CBS 707.79</strain>
    </source>
</reference>
<protein>
    <recommendedName>
        <fullName evidence="4">F-box domain-containing protein</fullName>
    </recommendedName>
</protein>
<evidence type="ECO:0000256" key="1">
    <source>
        <dbReference type="SAM" id="MobiDB-lite"/>
    </source>
</evidence>
<dbReference type="VEuPathDB" id="FungiDB:BO71DRAFT_354081"/>